<comment type="catalytic activity">
    <reaction evidence="4">
        <text>streptomycin + ATP = 3''-O-adenylylstreptomycin + diphosphate</text>
        <dbReference type="Rhea" id="RHEA:20245"/>
        <dbReference type="ChEBI" id="CHEBI:30616"/>
        <dbReference type="ChEBI" id="CHEBI:33019"/>
        <dbReference type="ChEBI" id="CHEBI:58007"/>
        <dbReference type="ChEBI" id="CHEBI:58605"/>
        <dbReference type="EC" id="2.7.7.47"/>
    </reaction>
</comment>
<evidence type="ECO:0000256" key="4">
    <source>
        <dbReference type="ARBA" id="ARBA00048566"/>
    </source>
</evidence>
<dbReference type="Proteomes" id="UP001318321">
    <property type="component" value="Unassembled WGS sequence"/>
</dbReference>
<evidence type="ECO:0000313" key="8">
    <source>
        <dbReference type="Proteomes" id="UP001318321"/>
    </source>
</evidence>
<dbReference type="Gene3D" id="3.30.460.10">
    <property type="entry name" value="Beta Polymerase, domain 2"/>
    <property type="match status" value="1"/>
</dbReference>
<keyword evidence="1" id="KW-0808">Transferase</keyword>
<dbReference type="EC" id="2.7.7.47" evidence="2"/>
<evidence type="ECO:0000259" key="5">
    <source>
        <dbReference type="Pfam" id="PF01909"/>
    </source>
</evidence>
<dbReference type="SUPFAM" id="SSF81301">
    <property type="entry name" value="Nucleotidyltransferase"/>
    <property type="match status" value="1"/>
</dbReference>
<organism evidence="7 8">
    <name type="scientific">Billgrantia bachuensis</name>
    <dbReference type="NCBI Taxonomy" id="2717286"/>
    <lineage>
        <taxon>Bacteria</taxon>
        <taxon>Pseudomonadati</taxon>
        <taxon>Pseudomonadota</taxon>
        <taxon>Gammaproteobacteria</taxon>
        <taxon>Oceanospirillales</taxon>
        <taxon>Halomonadaceae</taxon>
        <taxon>Billgrantia</taxon>
    </lineage>
</organism>
<dbReference type="Pfam" id="PF01909">
    <property type="entry name" value="NTP_transf_2"/>
    <property type="match status" value="1"/>
</dbReference>
<dbReference type="Pfam" id="PF13427">
    <property type="entry name" value="AadA_C"/>
    <property type="match status" value="1"/>
</dbReference>
<dbReference type="InterPro" id="IPR025184">
    <property type="entry name" value="AadA_C"/>
</dbReference>
<comment type="caution">
    <text evidence="7">The sequence shown here is derived from an EMBL/GenBank/DDBJ whole genome shotgun (WGS) entry which is preliminary data.</text>
</comment>
<evidence type="ECO:0000256" key="3">
    <source>
        <dbReference type="ARBA" id="ARBA00035252"/>
    </source>
</evidence>
<dbReference type="CDD" id="cd05403">
    <property type="entry name" value="NT_KNTase_like"/>
    <property type="match status" value="1"/>
</dbReference>
<evidence type="ECO:0000256" key="1">
    <source>
        <dbReference type="ARBA" id="ARBA00022679"/>
    </source>
</evidence>
<evidence type="ECO:0000313" key="7">
    <source>
        <dbReference type="EMBL" id="NIC04895.1"/>
    </source>
</evidence>
<dbReference type="EMBL" id="JAAQTO010000013">
    <property type="protein sequence ID" value="NIC04895.1"/>
    <property type="molecule type" value="Genomic_DNA"/>
</dbReference>
<dbReference type="NCBIfam" id="NF010309">
    <property type="entry name" value="PRK13746.1"/>
    <property type="match status" value="1"/>
</dbReference>
<name>A0ABX0PNP5_9GAMM</name>
<proteinExistence type="predicted"/>
<feature type="domain" description="Adenylyltransferase AadA C-terminal" evidence="6">
    <location>
        <begin position="156"/>
        <end position="240"/>
    </location>
</feature>
<evidence type="ECO:0000259" key="6">
    <source>
        <dbReference type="Pfam" id="PF13427"/>
    </source>
</evidence>
<reference evidence="7 8" key="1">
    <citation type="submission" date="2020-03" db="EMBL/GenBank/DDBJ databases">
        <title>Identification of Halomonas strains.</title>
        <authorList>
            <person name="Xiao Z."/>
            <person name="Dong F."/>
            <person name="Wang Z."/>
            <person name="Zhao J.-Y."/>
        </authorList>
    </citation>
    <scope>NUCLEOTIDE SEQUENCE [LARGE SCALE GENOMIC DNA]</scope>
    <source>
        <strain evidence="7 8">DX6</strain>
    </source>
</reference>
<dbReference type="InterPro" id="IPR002934">
    <property type="entry name" value="Polymerase_NTP_transf_dom"/>
</dbReference>
<evidence type="ECO:0000256" key="2">
    <source>
        <dbReference type="ARBA" id="ARBA00035126"/>
    </source>
</evidence>
<sequence length="278" mass="30131">MMKHFSRATGQSLPKEAKAAYDIIARELGGSVVGGYLFGSALVGGLRPNSDVDVLAIVSQPPNEQARRRLVEALMRVSGSPANDGSPRPLEVTLLCRQSLVPWRYPPRSELVYGEWLRDEFARGRIPPAADDPDLAVVLATARQASFALHGPELAELIEPVPEADLRRAIVDSLPGLIEGLRGDERNVLLTLARMWMTLETGEITPKDVAAAWALERLPAELQAEMALARRAYLGGNSLEGNGLEGSCDDWSQRMPQVEALVGFLRRAIACSTTGELG</sequence>
<feature type="domain" description="Polymerase nucleotidyl transferase" evidence="5">
    <location>
        <begin position="26"/>
        <end position="72"/>
    </location>
</feature>
<protein>
    <recommendedName>
        <fullName evidence="3">Aminoglycoside (3'') (9) adenylyltransferase</fullName>
        <ecNumber evidence="2">2.7.7.47</ecNumber>
    </recommendedName>
</protein>
<accession>A0ABX0PNP5</accession>
<gene>
    <name evidence="7" type="ORF">HBJ55_05590</name>
</gene>
<dbReference type="InterPro" id="IPR043519">
    <property type="entry name" value="NT_sf"/>
</dbReference>
<keyword evidence="8" id="KW-1185">Reference proteome</keyword>